<reference evidence="2 3" key="2">
    <citation type="submission" date="2016-08" db="EMBL/GenBank/DDBJ databases">
        <title>Pervasive Adenine N6-methylation of Active Genes in Fungi.</title>
        <authorList>
            <consortium name="DOE Joint Genome Institute"/>
            <person name="Mondo S.J."/>
            <person name="Dannebaum R.O."/>
            <person name="Kuo R.C."/>
            <person name="Labutti K."/>
            <person name="Haridas S."/>
            <person name="Kuo A."/>
            <person name="Salamov A."/>
            <person name="Ahrendt S.R."/>
            <person name="Lipzen A."/>
            <person name="Sullivan W."/>
            <person name="Andreopoulos W.B."/>
            <person name="Clum A."/>
            <person name="Lindquist E."/>
            <person name="Daum C."/>
            <person name="Ramamoorthy G.K."/>
            <person name="Gryganskyi A."/>
            <person name="Culley D."/>
            <person name="Magnuson J.K."/>
            <person name="James T.Y."/>
            <person name="O'Malley M.A."/>
            <person name="Stajich J.E."/>
            <person name="Spatafora J.W."/>
            <person name="Visel A."/>
            <person name="Grigoriev I.V."/>
        </authorList>
    </citation>
    <scope>NUCLEOTIDE SEQUENCE [LARGE SCALE GENOMIC DNA]</scope>
    <source>
        <strain evidence="3">finn</strain>
    </source>
</reference>
<accession>A0A1Y1V020</accession>
<dbReference type="Proteomes" id="UP000193719">
    <property type="component" value="Unassembled WGS sequence"/>
</dbReference>
<evidence type="ECO:0000256" key="1">
    <source>
        <dbReference type="SAM" id="SignalP"/>
    </source>
</evidence>
<evidence type="ECO:0000313" key="3">
    <source>
        <dbReference type="Proteomes" id="UP000193719"/>
    </source>
</evidence>
<evidence type="ECO:0008006" key="4">
    <source>
        <dbReference type="Google" id="ProtNLM"/>
    </source>
</evidence>
<sequence length="120" mass="13971">MKSFLFSTVFLLSTIAKVYSIGYTCKKHVVISEGDECTDIFGYDSKKDYFVKYDQLMLYNPNVDCDALFEREMICVEVDEKKSPKMLSYTLQPNDTWDSVAKKLHSSKQALYHTNLSKYF</sequence>
<comment type="caution">
    <text evidence="2">The sequence shown here is derived from an EMBL/GenBank/DDBJ whole genome shotgun (WGS) entry which is preliminary data.</text>
</comment>
<dbReference type="Gene3D" id="3.10.350.10">
    <property type="entry name" value="LysM domain"/>
    <property type="match status" value="1"/>
</dbReference>
<keyword evidence="3" id="KW-1185">Reference proteome</keyword>
<feature type="chain" id="PRO_5012914670" description="LysM domain-containing protein" evidence="1">
    <location>
        <begin position="21"/>
        <end position="120"/>
    </location>
</feature>
<keyword evidence="1" id="KW-0732">Signal</keyword>
<organism evidence="2 3">
    <name type="scientific">Piromyces finnis</name>
    <dbReference type="NCBI Taxonomy" id="1754191"/>
    <lineage>
        <taxon>Eukaryota</taxon>
        <taxon>Fungi</taxon>
        <taxon>Fungi incertae sedis</taxon>
        <taxon>Chytridiomycota</taxon>
        <taxon>Chytridiomycota incertae sedis</taxon>
        <taxon>Neocallimastigomycetes</taxon>
        <taxon>Neocallimastigales</taxon>
        <taxon>Neocallimastigaceae</taxon>
        <taxon>Piromyces</taxon>
    </lineage>
</organism>
<dbReference type="EMBL" id="MCFH01000046">
    <property type="protein sequence ID" value="ORX44394.1"/>
    <property type="molecule type" value="Genomic_DNA"/>
</dbReference>
<dbReference type="STRING" id="1754191.A0A1Y1V020"/>
<proteinExistence type="predicted"/>
<gene>
    <name evidence="2" type="ORF">BCR36DRAFT_301838</name>
</gene>
<name>A0A1Y1V020_9FUNG</name>
<evidence type="ECO:0000313" key="2">
    <source>
        <dbReference type="EMBL" id="ORX44394.1"/>
    </source>
</evidence>
<protein>
    <recommendedName>
        <fullName evidence="4">LysM domain-containing protein</fullName>
    </recommendedName>
</protein>
<dbReference type="OrthoDB" id="2142214at2759"/>
<feature type="signal peptide" evidence="1">
    <location>
        <begin position="1"/>
        <end position="20"/>
    </location>
</feature>
<dbReference type="InterPro" id="IPR036779">
    <property type="entry name" value="LysM_dom_sf"/>
</dbReference>
<dbReference type="AlphaFoldDB" id="A0A1Y1V020"/>
<reference evidence="2 3" key="1">
    <citation type="submission" date="2016-08" db="EMBL/GenBank/DDBJ databases">
        <title>Genomes of anaerobic fungi encode conserved fungal cellulosomes for biomass hydrolysis.</title>
        <authorList>
            <consortium name="DOE Joint Genome Institute"/>
            <person name="Haitjema C.H."/>
            <person name="Gilmore S.P."/>
            <person name="Henske J.K."/>
            <person name="Solomon K.V."/>
            <person name="De Groot R."/>
            <person name="Kuo A."/>
            <person name="Mondo S.J."/>
            <person name="Salamov A.A."/>
            <person name="Labutti K."/>
            <person name="Zhao Z."/>
            <person name="Chiniquy J."/>
            <person name="Barry K."/>
            <person name="Brewer H.M."/>
            <person name="Purvine S.O."/>
            <person name="Wright A.T."/>
            <person name="Boxma B."/>
            <person name="Van Alen T."/>
            <person name="Hackstein J.H."/>
            <person name="Baker S.E."/>
            <person name="Grigoriev I.V."/>
            <person name="O'Malley M.A."/>
        </authorList>
    </citation>
    <scope>NUCLEOTIDE SEQUENCE [LARGE SCALE GENOMIC DNA]</scope>
    <source>
        <strain evidence="3">finn</strain>
    </source>
</reference>